<dbReference type="EMBL" id="JAGKHQ010000018">
    <property type="protein sequence ID" value="KAG7487090.1"/>
    <property type="molecule type" value="Genomic_DNA"/>
</dbReference>
<keyword evidence="2" id="KW-1185">Reference proteome</keyword>
<dbReference type="Proteomes" id="UP000693946">
    <property type="component" value="Linkage Group LG6"/>
</dbReference>
<name>A0AAV6QEY0_SOLSE</name>
<comment type="caution">
    <text evidence="1">The sequence shown here is derived from an EMBL/GenBank/DDBJ whole genome shotgun (WGS) entry which is preliminary data.</text>
</comment>
<dbReference type="AlphaFoldDB" id="A0AAV6QEY0"/>
<gene>
    <name evidence="1" type="ORF">JOB18_046150</name>
</gene>
<accession>A0AAV6QEY0</accession>
<evidence type="ECO:0000313" key="1">
    <source>
        <dbReference type="EMBL" id="KAG7487090.1"/>
    </source>
</evidence>
<reference evidence="1 2" key="1">
    <citation type="journal article" date="2021" name="Sci. Rep.">
        <title>Chromosome anchoring in Senegalese sole (Solea senegalensis) reveals sex-associated markers and genome rearrangements in flatfish.</title>
        <authorList>
            <person name="Guerrero-Cozar I."/>
            <person name="Gomez-Garrido J."/>
            <person name="Berbel C."/>
            <person name="Martinez-Blanch J.F."/>
            <person name="Alioto T."/>
            <person name="Claros M.G."/>
            <person name="Gagnaire P.A."/>
            <person name="Manchado M."/>
        </authorList>
    </citation>
    <scope>NUCLEOTIDE SEQUENCE [LARGE SCALE GENOMIC DNA]</scope>
    <source>
        <strain evidence="1">Sse05_10M</strain>
    </source>
</reference>
<sequence length="247" mass="27959">MSHQGQLPPNSAPWTAATANIVRCGYRFVNRVCLTLWGDPHRLKVDISIVCLIYEYQSRFFFELVDKLGDSGPSHQAMTTKKGGVRPACRYLKDLRSCGTRGGYISDGHDEQTKDRGGGSDRRRVAITVGSLVEPNLKLFWWKPILVQEIILSPFRSCVFSLSIETKYAVLPTLFYSVFDHVWGDPMWTDGPLVYSRFQLFVLRYTAVLPKEQPRCSTQAEEDATRGGCAEAQRSMRMLQSCSLIHN</sequence>
<protein>
    <submittedName>
        <fullName evidence="1">Uncharacterized protein</fullName>
    </submittedName>
</protein>
<evidence type="ECO:0000313" key="2">
    <source>
        <dbReference type="Proteomes" id="UP000693946"/>
    </source>
</evidence>
<proteinExistence type="predicted"/>
<organism evidence="1 2">
    <name type="scientific">Solea senegalensis</name>
    <name type="common">Senegalese sole</name>
    <dbReference type="NCBI Taxonomy" id="28829"/>
    <lineage>
        <taxon>Eukaryota</taxon>
        <taxon>Metazoa</taxon>
        <taxon>Chordata</taxon>
        <taxon>Craniata</taxon>
        <taxon>Vertebrata</taxon>
        <taxon>Euteleostomi</taxon>
        <taxon>Actinopterygii</taxon>
        <taxon>Neopterygii</taxon>
        <taxon>Teleostei</taxon>
        <taxon>Neoteleostei</taxon>
        <taxon>Acanthomorphata</taxon>
        <taxon>Carangaria</taxon>
        <taxon>Pleuronectiformes</taxon>
        <taxon>Pleuronectoidei</taxon>
        <taxon>Soleidae</taxon>
        <taxon>Solea</taxon>
    </lineage>
</organism>